<dbReference type="InterPro" id="IPR001667">
    <property type="entry name" value="DDH_dom"/>
</dbReference>
<keyword evidence="4" id="KW-1185">Reference proteome</keyword>
<protein>
    <submittedName>
        <fullName evidence="3">Phosphoesterase RecJ-like protein</fullName>
    </submittedName>
</protein>
<proteinExistence type="predicted"/>
<feature type="domain" description="DHHA1" evidence="2">
    <location>
        <begin position="241"/>
        <end position="317"/>
    </location>
</feature>
<dbReference type="Proteomes" id="UP000617979">
    <property type="component" value="Unassembled WGS sequence"/>
</dbReference>
<dbReference type="Gene3D" id="3.10.310.30">
    <property type="match status" value="1"/>
</dbReference>
<dbReference type="InterPro" id="IPR003156">
    <property type="entry name" value="DHHA1_dom"/>
</dbReference>
<dbReference type="Pfam" id="PF02272">
    <property type="entry name" value="DHHA1"/>
    <property type="match status" value="1"/>
</dbReference>
<dbReference type="Gene3D" id="3.90.1640.10">
    <property type="entry name" value="inorganic pyrophosphatase (n-terminal core)"/>
    <property type="match status" value="1"/>
</dbReference>
<dbReference type="PANTHER" id="PTHR47618">
    <property type="entry name" value="BIFUNCTIONAL OLIGORIBONUCLEASE AND PAP PHOSPHATASE NRNA"/>
    <property type="match status" value="1"/>
</dbReference>
<organism evidence="3 4">
    <name type="scientific">Kroppenstedtia guangzhouensis</name>
    <dbReference type="NCBI Taxonomy" id="1274356"/>
    <lineage>
        <taxon>Bacteria</taxon>
        <taxon>Bacillati</taxon>
        <taxon>Bacillota</taxon>
        <taxon>Bacilli</taxon>
        <taxon>Bacillales</taxon>
        <taxon>Thermoactinomycetaceae</taxon>
        <taxon>Kroppenstedtia</taxon>
    </lineage>
</organism>
<dbReference type="EMBL" id="BMEX01000001">
    <property type="protein sequence ID" value="GGA34446.1"/>
    <property type="molecule type" value="Genomic_DNA"/>
</dbReference>
<dbReference type="InterPro" id="IPR051319">
    <property type="entry name" value="Oligoribo/pAp-PDE_c-di-AMP_PDE"/>
</dbReference>
<dbReference type="SUPFAM" id="SSF64182">
    <property type="entry name" value="DHH phosphoesterases"/>
    <property type="match status" value="1"/>
</dbReference>
<evidence type="ECO:0000313" key="4">
    <source>
        <dbReference type="Proteomes" id="UP000617979"/>
    </source>
</evidence>
<evidence type="ECO:0000259" key="2">
    <source>
        <dbReference type="Pfam" id="PF02272"/>
    </source>
</evidence>
<dbReference type="RefSeq" id="WP_188429263.1">
    <property type="nucleotide sequence ID" value="NZ_BMEX01000001.1"/>
</dbReference>
<name>A0ABQ1FZD8_9BACL</name>
<evidence type="ECO:0000259" key="1">
    <source>
        <dbReference type="Pfam" id="PF01368"/>
    </source>
</evidence>
<sequence>MSATLVENWKLAEAFVSEPGPYLVVSHLHPDGDAIGSTLAVGGILKQLGKQVIMVNESPVPGKFRFLPGAEVIRFPEEVAAESPYRRVIAVDVADRERMGSAYRLLAEDAEILNIDHHPTNDRFGTYNLVIPEAAATAEILCHWARRLQVEWNRDLATCLYTGLLTDTGGFRYANTTPEVMELASGLLRHGVDPGMIADRVIETMTRGQLALLRRALDTLAFSDDGQVGWIRLTREDFRSSGAREEDLDGIVNYARNVAGVDVGILFRETDGQGIKVSLRSREIVDVGKLAQSMGGGGHARAAGCTLTGTLDEAEAVLLGQVKAALKGRGG</sequence>
<accession>A0ABQ1FZD8</accession>
<feature type="domain" description="DDH" evidence="1">
    <location>
        <begin position="23"/>
        <end position="163"/>
    </location>
</feature>
<dbReference type="PANTHER" id="PTHR47618:SF1">
    <property type="entry name" value="BIFUNCTIONAL OLIGORIBONUCLEASE AND PAP PHOSPHATASE NRNA"/>
    <property type="match status" value="1"/>
</dbReference>
<gene>
    <name evidence="3" type="ORF">GCM10007416_04070</name>
</gene>
<dbReference type="InterPro" id="IPR038763">
    <property type="entry name" value="DHH_sf"/>
</dbReference>
<evidence type="ECO:0000313" key="3">
    <source>
        <dbReference type="EMBL" id="GGA34446.1"/>
    </source>
</evidence>
<reference evidence="4" key="1">
    <citation type="journal article" date="2019" name="Int. J. Syst. Evol. Microbiol.">
        <title>The Global Catalogue of Microorganisms (GCM) 10K type strain sequencing project: providing services to taxonomists for standard genome sequencing and annotation.</title>
        <authorList>
            <consortium name="The Broad Institute Genomics Platform"/>
            <consortium name="The Broad Institute Genome Sequencing Center for Infectious Disease"/>
            <person name="Wu L."/>
            <person name="Ma J."/>
        </authorList>
    </citation>
    <scope>NUCLEOTIDE SEQUENCE [LARGE SCALE GENOMIC DNA]</scope>
    <source>
        <strain evidence="4">CGMCC 1.12404</strain>
    </source>
</reference>
<dbReference type="Pfam" id="PF01368">
    <property type="entry name" value="DHH"/>
    <property type="match status" value="1"/>
</dbReference>
<comment type="caution">
    <text evidence="3">The sequence shown here is derived from an EMBL/GenBank/DDBJ whole genome shotgun (WGS) entry which is preliminary data.</text>
</comment>